<proteinExistence type="predicted"/>
<dbReference type="InterPro" id="IPR005069">
    <property type="entry name" value="Nucl-diP-sugar_transferase"/>
</dbReference>
<keyword evidence="3" id="KW-1185">Reference proteome</keyword>
<evidence type="ECO:0000313" key="3">
    <source>
        <dbReference type="Proteomes" id="UP000823388"/>
    </source>
</evidence>
<dbReference type="Pfam" id="PF03407">
    <property type="entry name" value="Nucleotid_trans"/>
    <property type="match status" value="1"/>
</dbReference>
<dbReference type="PANTHER" id="PTHR46038">
    <property type="entry name" value="EXPRESSED PROTEIN-RELATED"/>
    <property type="match status" value="1"/>
</dbReference>
<evidence type="ECO:0000313" key="2">
    <source>
        <dbReference type="EMBL" id="KAG2578069.1"/>
    </source>
</evidence>
<name>A0A8T0QYQ3_PANVG</name>
<dbReference type="AlphaFoldDB" id="A0A8T0QYQ3"/>
<dbReference type="EMBL" id="CM029048">
    <property type="protein sequence ID" value="KAG2578069.1"/>
    <property type="molecule type" value="Genomic_DNA"/>
</dbReference>
<feature type="domain" description="Nucleotide-diphospho-sugar transferase" evidence="1">
    <location>
        <begin position="1"/>
        <end position="149"/>
    </location>
</feature>
<gene>
    <name evidence="2" type="ORF">PVAP13_6NG170900</name>
</gene>
<reference evidence="2" key="1">
    <citation type="submission" date="2020-05" db="EMBL/GenBank/DDBJ databases">
        <title>WGS assembly of Panicum virgatum.</title>
        <authorList>
            <person name="Lovell J.T."/>
            <person name="Jenkins J."/>
            <person name="Shu S."/>
            <person name="Juenger T.E."/>
            <person name="Schmutz J."/>
        </authorList>
    </citation>
    <scope>NUCLEOTIDE SEQUENCE</scope>
    <source>
        <strain evidence="2">AP13</strain>
    </source>
</reference>
<protein>
    <recommendedName>
        <fullName evidence="1">Nucleotide-diphospho-sugar transferase domain-containing protein</fullName>
    </recommendedName>
</protein>
<comment type="caution">
    <text evidence="2">The sequence shown here is derived from an EMBL/GenBank/DDBJ whole genome shotgun (WGS) entry which is preliminary data.</text>
</comment>
<dbReference type="Proteomes" id="UP000823388">
    <property type="component" value="Chromosome 6N"/>
</dbReference>
<accession>A0A8T0QYQ3</accession>
<evidence type="ECO:0000259" key="1">
    <source>
        <dbReference type="Pfam" id="PF03407"/>
    </source>
</evidence>
<dbReference type="PANTHER" id="PTHR46038:SF2">
    <property type="entry name" value="OS07G0294800 PROTEIN"/>
    <property type="match status" value="1"/>
</dbReference>
<organism evidence="2 3">
    <name type="scientific">Panicum virgatum</name>
    <name type="common">Blackwell switchgrass</name>
    <dbReference type="NCBI Taxonomy" id="38727"/>
    <lineage>
        <taxon>Eukaryota</taxon>
        <taxon>Viridiplantae</taxon>
        <taxon>Streptophyta</taxon>
        <taxon>Embryophyta</taxon>
        <taxon>Tracheophyta</taxon>
        <taxon>Spermatophyta</taxon>
        <taxon>Magnoliopsida</taxon>
        <taxon>Liliopsida</taxon>
        <taxon>Poales</taxon>
        <taxon>Poaceae</taxon>
        <taxon>PACMAD clade</taxon>
        <taxon>Panicoideae</taxon>
        <taxon>Panicodae</taxon>
        <taxon>Paniceae</taxon>
        <taxon>Panicinae</taxon>
        <taxon>Panicum</taxon>
        <taxon>Panicum sect. Hiantes</taxon>
    </lineage>
</organism>
<sequence>MMWWRNRLQQCVLELGYSFLFMDMDILWFHSLFPRLPAGAKVVMLSDFFVGDPDSPNNYPNGRLLYVRSSPATVAFYEHWQASCARFLGKHEQYVFDMIFKEGVAMTIGTAMRFLDTVVFGGVACTASKDLGRVATMHTNYCVGQENKLFGGGTAGVDARGFSWRVPGRRQAHRRAKDRG</sequence>
<dbReference type="InterPro" id="IPR044821">
    <property type="entry name" value="At1g28695/At4g15970-like"/>
</dbReference>